<dbReference type="AlphaFoldDB" id="A0A0D2P3Q6"/>
<feature type="transmembrane region" description="Helical" evidence="2">
    <location>
        <begin position="216"/>
        <end position="237"/>
    </location>
</feature>
<keyword evidence="5" id="KW-1185">Reference proteome</keyword>
<feature type="transmembrane region" description="Helical" evidence="2">
    <location>
        <begin position="64"/>
        <end position="83"/>
    </location>
</feature>
<evidence type="ECO:0000259" key="3">
    <source>
        <dbReference type="Pfam" id="PF20152"/>
    </source>
</evidence>
<gene>
    <name evidence="4" type="ORF">HYPSUDRAFT_208133</name>
</gene>
<protein>
    <recommendedName>
        <fullName evidence="3">DUF6534 domain-containing protein</fullName>
    </recommendedName>
</protein>
<dbReference type="STRING" id="945553.A0A0D2P3Q6"/>
<feature type="transmembrane region" description="Helical" evidence="2">
    <location>
        <begin position="175"/>
        <end position="195"/>
    </location>
</feature>
<feature type="domain" description="DUF6534" evidence="3">
    <location>
        <begin position="180"/>
        <end position="266"/>
    </location>
</feature>
<feature type="transmembrane region" description="Helical" evidence="2">
    <location>
        <begin position="20"/>
        <end position="43"/>
    </location>
</feature>
<dbReference type="PANTHER" id="PTHR40465:SF1">
    <property type="entry name" value="DUF6534 DOMAIN-CONTAINING PROTEIN"/>
    <property type="match status" value="1"/>
</dbReference>
<feature type="region of interest" description="Disordered" evidence="1">
    <location>
        <begin position="326"/>
        <end position="368"/>
    </location>
</feature>
<evidence type="ECO:0000313" key="4">
    <source>
        <dbReference type="EMBL" id="KJA15145.1"/>
    </source>
</evidence>
<name>A0A0D2P3Q6_HYPSF</name>
<dbReference type="PANTHER" id="PTHR40465">
    <property type="entry name" value="CHROMOSOME 1, WHOLE GENOME SHOTGUN SEQUENCE"/>
    <property type="match status" value="1"/>
</dbReference>
<evidence type="ECO:0000256" key="2">
    <source>
        <dbReference type="SAM" id="Phobius"/>
    </source>
</evidence>
<feature type="compositionally biased region" description="Pro residues" evidence="1">
    <location>
        <begin position="328"/>
        <end position="340"/>
    </location>
</feature>
<sequence length="428" mass="47346">MSNSTGLPPIPAGIANTTAPLIFGTLFNWALYGVLSVQTYVYYLNFPEDSSWKKALDLSTVYGCYIFEMIQTAMTAADLYFWFGSGYGNLTRLGNVNISPADTPILCGIIAAVVQCFFAYRIFTLRRSYWSICVLIILISIMQAAGAFGAGIRGFKLQEYARFHENTMFPASFDVWLIGSALCDVLIAGTMLWLFRQTKREGTRNGRRILGKLVCLILETNTFTAGIALLSFIFYTTLPDSNLFISIGLIMGKLYSNTLLVTFNNRIALRHVDAEPSFDSKGRNVAANRLSSQRPILNPELSTMTFCVAPDSFNQKSMGLESYEIEYLPPPRTSPPPENPASPLRMLATSRSPLPAQGPTRSPPHPGWAMPPLFPSGASCYTVRSFATYDPVRSLLPSVAVCPWTFFLVATRSVARPSGRQRTVYPLL</sequence>
<feature type="transmembrane region" description="Helical" evidence="2">
    <location>
        <begin position="243"/>
        <end position="263"/>
    </location>
</feature>
<feature type="transmembrane region" description="Helical" evidence="2">
    <location>
        <begin position="130"/>
        <end position="155"/>
    </location>
</feature>
<dbReference type="Pfam" id="PF20152">
    <property type="entry name" value="DUF6534"/>
    <property type="match status" value="1"/>
</dbReference>
<accession>A0A0D2P3Q6</accession>
<dbReference type="EMBL" id="KN817653">
    <property type="protein sequence ID" value="KJA15145.1"/>
    <property type="molecule type" value="Genomic_DNA"/>
</dbReference>
<dbReference type="InterPro" id="IPR045339">
    <property type="entry name" value="DUF6534"/>
</dbReference>
<keyword evidence="2" id="KW-0812">Transmembrane</keyword>
<reference evidence="5" key="1">
    <citation type="submission" date="2014-04" db="EMBL/GenBank/DDBJ databases">
        <title>Evolutionary Origins and Diversification of the Mycorrhizal Mutualists.</title>
        <authorList>
            <consortium name="DOE Joint Genome Institute"/>
            <consortium name="Mycorrhizal Genomics Consortium"/>
            <person name="Kohler A."/>
            <person name="Kuo A."/>
            <person name="Nagy L.G."/>
            <person name="Floudas D."/>
            <person name="Copeland A."/>
            <person name="Barry K.W."/>
            <person name="Cichocki N."/>
            <person name="Veneault-Fourrey C."/>
            <person name="LaButti K."/>
            <person name="Lindquist E.A."/>
            <person name="Lipzen A."/>
            <person name="Lundell T."/>
            <person name="Morin E."/>
            <person name="Murat C."/>
            <person name="Riley R."/>
            <person name="Ohm R."/>
            <person name="Sun H."/>
            <person name="Tunlid A."/>
            <person name="Henrissat B."/>
            <person name="Grigoriev I.V."/>
            <person name="Hibbett D.S."/>
            <person name="Martin F."/>
        </authorList>
    </citation>
    <scope>NUCLEOTIDE SEQUENCE [LARGE SCALE GENOMIC DNA]</scope>
    <source>
        <strain evidence="5">FD-334 SS-4</strain>
    </source>
</reference>
<feature type="transmembrane region" description="Helical" evidence="2">
    <location>
        <begin position="103"/>
        <end position="123"/>
    </location>
</feature>
<evidence type="ECO:0000313" key="5">
    <source>
        <dbReference type="Proteomes" id="UP000054270"/>
    </source>
</evidence>
<dbReference type="Proteomes" id="UP000054270">
    <property type="component" value="Unassembled WGS sequence"/>
</dbReference>
<proteinExistence type="predicted"/>
<organism evidence="4 5">
    <name type="scientific">Hypholoma sublateritium (strain FD-334 SS-4)</name>
    <dbReference type="NCBI Taxonomy" id="945553"/>
    <lineage>
        <taxon>Eukaryota</taxon>
        <taxon>Fungi</taxon>
        <taxon>Dikarya</taxon>
        <taxon>Basidiomycota</taxon>
        <taxon>Agaricomycotina</taxon>
        <taxon>Agaricomycetes</taxon>
        <taxon>Agaricomycetidae</taxon>
        <taxon>Agaricales</taxon>
        <taxon>Agaricineae</taxon>
        <taxon>Strophariaceae</taxon>
        <taxon>Hypholoma</taxon>
    </lineage>
</organism>
<evidence type="ECO:0000256" key="1">
    <source>
        <dbReference type="SAM" id="MobiDB-lite"/>
    </source>
</evidence>
<keyword evidence="2" id="KW-1133">Transmembrane helix</keyword>
<keyword evidence="2" id="KW-0472">Membrane</keyword>
<dbReference type="OrthoDB" id="2971182at2759"/>